<dbReference type="EMBL" id="KZ772695">
    <property type="protein sequence ID" value="PTQ43777.1"/>
    <property type="molecule type" value="Genomic_DNA"/>
</dbReference>
<protein>
    <submittedName>
        <fullName evidence="2">Uncharacterized protein</fullName>
    </submittedName>
</protein>
<dbReference type="Proteomes" id="UP000244005">
    <property type="component" value="Unassembled WGS sequence"/>
</dbReference>
<feature type="transmembrane region" description="Helical" evidence="1">
    <location>
        <begin position="21"/>
        <end position="39"/>
    </location>
</feature>
<evidence type="ECO:0000313" key="2">
    <source>
        <dbReference type="EMBL" id="PTQ43777.1"/>
    </source>
</evidence>
<keyword evidence="3" id="KW-1185">Reference proteome</keyword>
<keyword evidence="1" id="KW-1133">Transmembrane helix</keyword>
<reference evidence="3" key="1">
    <citation type="journal article" date="2017" name="Cell">
        <title>Insights into land plant evolution garnered from the Marchantia polymorpha genome.</title>
        <authorList>
            <person name="Bowman J.L."/>
            <person name="Kohchi T."/>
            <person name="Yamato K.T."/>
            <person name="Jenkins J."/>
            <person name="Shu S."/>
            <person name="Ishizaki K."/>
            <person name="Yamaoka S."/>
            <person name="Nishihama R."/>
            <person name="Nakamura Y."/>
            <person name="Berger F."/>
            <person name="Adam C."/>
            <person name="Aki S.S."/>
            <person name="Althoff F."/>
            <person name="Araki T."/>
            <person name="Arteaga-Vazquez M.A."/>
            <person name="Balasubrmanian S."/>
            <person name="Barry K."/>
            <person name="Bauer D."/>
            <person name="Boehm C.R."/>
            <person name="Briginshaw L."/>
            <person name="Caballero-Perez J."/>
            <person name="Catarino B."/>
            <person name="Chen F."/>
            <person name="Chiyoda S."/>
            <person name="Chovatia M."/>
            <person name="Davies K.M."/>
            <person name="Delmans M."/>
            <person name="Demura T."/>
            <person name="Dierschke T."/>
            <person name="Dolan L."/>
            <person name="Dorantes-Acosta A.E."/>
            <person name="Eklund D.M."/>
            <person name="Florent S.N."/>
            <person name="Flores-Sandoval E."/>
            <person name="Fujiyama A."/>
            <person name="Fukuzawa H."/>
            <person name="Galik B."/>
            <person name="Grimanelli D."/>
            <person name="Grimwood J."/>
            <person name="Grossniklaus U."/>
            <person name="Hamada T."/>
            <person name="Haseloff J."/>
            <person name="Hetherington A.J."/>
            <person name="Higo A."/>
            <person name="Hirakawa Y."/>
            <person name="Hundley H.N."/>
            <person name="Ikeda Y."/>
            <person name="Inoue K."/>
            <person name="Inoue S.I."/>
            <person name="Ishida S."/>
            <person name="Jia Q."/>
            <person name="Kakita M."/>
            <person name="Kanazawa T."/>
            <person name="Kawai Y."/>
            <person name="Kawashima T."/>
            <person name="Kennedy M."/>
            <person name="Kinose K."/>
            <person name="Kinoshita T."/>
            <person name="Kohara Y."/>
            <person name="Koide E."/>
            <person name="Komatsu K."/>
            <person name="Kopischke S."/>
            <person name="Kubo M."/>
            <person name="Kyozuka J."/>
            <person name="Lagercrantz U."/>
            <person name="Lin S.S."/>
            <person name="Lindquist E."/>
            <person name="Lipzen A.M."/>
            <person name="Lu C.W."/>
            <person name="De Luna E."/>
            <person name="Martienssen R.A."/>
            <person name="Minamino N."/>
            <person name="Mizutani M."/>
            <person name="Mizutani M."/>
            <person name="Mochizuki N."/>
            <person name="Monte I."/>
            <person name="Mosher R."/>
            <person name="Nagasaki H."/>
            <person name="Nakagami H."/>
            <person name="Naramoto S."/>
            <person name="Nishitani K."/>
            <person name="Ohtani M."/>
            <person name="Okamoto T."/>
            <person name="Okumura M."/>
            <person name="Phillips J."/>
            <person name="Pollak B."/>
            <person name="Reinders A."/>
            <person name="Rovekamp M."/>
            <person name="Sano R."/>
            <person name="Sawa S."/>
            <person name="Schmid M.W."/>
            <person name="Shirakawa M."/>
            <person name="Solano R."/>
            <person name="Spunde A."/>
            <person name="Suetsugu N."/>
            <person name="Sugano S."/>
            <person name="Sugiyama A."/>
            <person name="Sun R."/>
            <person name="Suzuki Y."/>
            <person name="Takenaka M."/>
            <person name="Takezawa D."/>
            <person name="Tomogane H."/>
            <person name="Tsuzuki M."/>
            <person name="Ueda T."/>
            <person name="Umeda M."/>
            <person name="Ward J.M."/>
            <person name="Watanabe Y."/>
            <person name="Yazaki K."/>
            <person name="Yokoyama R."/>
            <person name="Yoshitake Y."/>
            <person name="Yotsui I."/>
            <person name="Zachgo S."/>
            <person name="Schmutz J."/>
        </authorList>
    </citation>
    <scope>NUCLEOTIDE SEQUENCE [LARGE SCALE GENOMIC DNA]</scope>
    <source>
        <strain evidence="3">Tak-1</strain>
    </source>
</reference>
<gene>
    <name evidence="2" type="ORF">MARPO_0023s0093</name>
</gene>
<name>A0A2R6XCD6_MARPO</name>
<evidence type="ECO:0000313" key="3">
    <source>
        <dbReference type="Proteomes" id="UP000244005"/>
    </source>
</evidence>
<dbReference type="AlphaFoldDB" id="A0A2R6XCD6"/>
<keyword evidence="1" id="KW-0812">Transmembrane</keyword>
<accession>A0A2R6XCD6</accession>
<organism evidence="2 3">
    <name type="scientific">Marchantia polymorpha</name>
    <name type="common">Common liverwort</name>
    <name type="synonym">Marchantia aquatica</name>
    <dbReference type="NCBI Taxonomy" id="3197"/>
    <lineage>
        <taxon>Eukaryota</taxon>
        <taxon>Viridiplantae</taxon>
        <taxon>Streptophyta</taxon>
        <taxon>Embryophyta</taxon>
        <taxon>Marchantiophyta</taxon>
        <taxon>Marchantiopsida</taxon>
        <taxon>Marchantiidae</taxon>
        <taxon>Marchantiales</taxon>
        <taxon>Marchantiaceae</taxon>
        <taxon>Marchantia</taxon>
    </lineage>
</organism>
<dbReference type="Gramene" id="Mp2g11250.1">
    <property type="protein sequence ID" value="Mp2g11250.1.cds"/>
    <property type="gene ID" value="Mp2g11250"/>
</dbReference>
<sequence>MARESNNGRELKGQMMRNSPVNIVSMILYCTMMYLRHTYAVHTRASSSYEVQDAKLRSLLLGVVQLATPSYPVSRDDGGHRAMDSFGAGLRSLPGPFVAGRGTRLSAPRSLTEGCDGRLRPGYVLNPGGGGGAKTPPGRLTISGRTACPPARSDSNPPLVLQDAPLTEARHQATMGKAWMRDGAPGGPDAMWSDGLGPVSSEERQGLLRGEQGYSVHRGLSQFERIDRSLVPQVQGDTRWTCGMFPWLGLGLGLGLGGFEHNGNSRGVGVGQYTGRTHLRRFQRTIALDSSPTREYSPEQYVVSTILSEPLRHVSTRNSVALPDQSRGHWRIPVTGQL</sequence>
<keyword evidence="1" id="KW-0472">Membrane</keyword>
<evidence type="ECO:0000256" key="1">
    <source>
        <dbReference type="SAM" id="Phobius"/>
    </source>
</evidence>
<proteinExistence type="predicted"/>